<sequence>MSLEDGSFESELYEVLSSWIACKKAVPKRWEGDVKPINSMCYNDLQVLGIAGCSRLVSRAWKSMLRLTSLSDTLQELSTAIRKESRASQENFKAVSNMCSLVFLPNELLARIFQFIVNGESAMANSARTKAAVSLSHVSQYFRSTALSCTPLWSNISGISDIDLICLSRSKDALLDVATEVALTSISDRDELVFEQSLIDALPHSIRWKSLVIQFTFKKLRSRIPNGSAEIRQVFRTMDVRSLEALRVKNNKNPKRALYDNPDSTFKDYHEFQHWNAPNLRNLTTVHYFPISLQGLVNLTSLNVTLDPGQINLIEVRKDLSRMHALESFSLKLEMATQRRDYATPPGSFEQVEFPSVRRLKIGVDITTQWSESRLTDFLKSFFSSLSFPGAVDFHLTLGAIVTNLTSEASVFLSEELESIIQHNTQFPNVNRFCLEANYLPVGLAAPDSLYSKRAQQAPIFFDFPLALLPTVKHFSFYSNGSQYASLLKDSVSGEPLRVPTLETITIHIKTADGVRAAAELIKSILREQKERGDWEKFRELAVMNYSRAGEKEANEVMKVYIGEDALKWCKKWSP</sequence>
<gene>
    <name evidence="1" type="ORF">SCHPADRAFT_925352</name>
</gene>
<organism evidence="1 2">
    <name type="scientific">Schizopora paradoxa</name>
    <dbReference type="NCBI Taxonomy" id="27342"/>
    <lineage>
        <taxon>Eukaryota</taxon>
        <taxon>Fungi</taxon>
        <taxon>Dikarya</taxon>
        <taxon>Basidiomycota</taxon>
        <taxon>Agaricomycotina</taxon>
        <taxon>Agaricomycetes</taxon>
        <taxon>Hymenochaetales</taxon>
        <taxon>Schizoporaceae</taxon>
        <taxon>Schizopora</taxon>
    </lineage>
</organism>
<name>A0A0H2SM80_9AGAM</name>
<keyword evidence="2" id="KW-1185">Reference proteome</keyword>
<evidence type="ECO:0000313" key="2">
    <source>
        <dbReference type="Proteomes" id="UP000053477"/>
    </source>
</evidence>
<accession>A0A0H2SM80</accession>
<dbReference type="InParanoid" id="A0A0H2SM80"/>
<evidence type="ECO:0000313" key="1">
    <source>
        <dbReference type="EMBL" id="KLO18196.1"/>
    </source>
</evidence>
<dbReference type="AlphaFoldDB" id="A0A0H2SM80"/>
<dbReference type="OrthoDB" id="3156934at2759"/>
<dbReference type="Proteomes" id="UP000053477">
    <property type="component" value="Unassembled WGS sequence"/>
</dbReference>
<protein>
    <submittedName>
        <fullName evidence="1">Uncharacterized protein</fullName>
    </submittedName>
</protein>
<proteinExistence type="predicted"/>
<reference evidence="1 2" key="1">
    <citation type="submission" date="2015-04" db="EMBL/GenBank/DDBJ databases">
        <title>Complete genome sequence of Schizopora paradoxa KUC8140, a cosmopolitan wood degrader in East Asia.</title>
        <authorList>
            <consortium name="DOE Joint Genome Institute"/>
            <person name="Min B."/>
            <person name="Park H."/>
            <person name="Jang Y."/>
            <person name="Kim J.-J."/>
            <person name="Kim K.H."/>
            <person name="Pangilinan J."/>
            <person name="Lipzen A."/>
            <person name="Riley R."/>
            <person name="Grigoriev I.V."/>
            <person name="Spatafora J.W."/>
            <person name="Choi I.-G."/>
        </authorList>
    </citation>
    <scope>NUCLEOTIDE SEQUENCE [LARGE SCALE GENOMIC DNA]</scope>
    <source>
        <strain evidence="1 2">KUC8140</strain>
    </source>
</reference>
<dbReference type="EMBL" id="KQ085897">
    <property type="protein sequence ID" value="KLO18196.1"/>
    <property type="molecule type" value="Genomic_DNA"/>
</dbReference>